<feature type="transmembrane region" description="Helical" evidence="1">
    <location>
        <begin position="6"/>
        <end position="24"/>
    </location>
</feature>
<dbReference type="AlphaFoldDB" id="A0A2W7IAE4"/>
<keyword evidence="1" id="KW-0472">Membrane</keyword>
<keyword evidence="1" id="KW-0812">Transmembrane</keyword>
<proteinExistence type="predicted"/>
<dbReference type="EMBL" id="QKYV01000001">
    <property type="protein sequence ID" value="PZW43876.1"/>
    <property type="molecule type" value="Genomic_DNA"/>
</dbReference>
<reference evidence="2 3" key="1">
    <citation type="submission" date="2018-06" db="EMBL/GenBank/DDBJ databases">
        <title>Genomic Encyclopedia of Archaeal and Bacterial Type Strains, Phase II (KMG-II): from individual species to whole genera.</title>
        <authorList>
            <person name="Goeker M."/>
        </authorList>
    </citation>
    <scope>NUCLEOTIDE SEQUENCE [LARGE SCALE GENOMIC DNA]</scope>
    <source>
        <strain evidence="2 3">DSM 15361</strain>
    </source>
</reference>
<sequence length="187" mass="21587">MLQTYRNHILSIVVILFATMLFSCQDRLNEVRKWDLDEGKPQTAGKGINLFYTDSGKVKANLRTPLMKDFTHLDFSYREFPDGLELDFFDEEDKKNTIIADYGIMYEQTDLVDLQGNVVITTADSTVLKAKQLYWDQQRGWVFSDINYNVKLNNGALNEGEGFDANEKFDKFISRSNKGVQIVEETE</sequence>
<evidence type="ECO:0000313" key="2">
    <source>
        <dbReference type="EMBL" id="PZW43876.1"/>
    </source>
</evidence>
<keyword evidence="3" id="KW-1185">Reference proteome</keyword>
<dbReference type="Proteomes" id="UP000249542">
    <property type="component" value="Unassembled WGS sequence"/>
</dbReference>
<dbReference type="NCBIfam" id="TIGR04409">
    <property type="entry name" value="LptC_YrbK"/>
    <property type="match status" value="1"/>
</dbReference>
<dbReference type="InterPro" id="IPR026265">
    <property type="entry name" value="LptC"/>
</dbReference>
<dbReference type="Pfam" id="PF06835">
    <property type="entry name" value="LptC"/>
    <property type="match status" value="1"/>
</dbReference>
<name>A0A2W7IAE4_9FLAO</name>
<dbReference type="GO" id="GO:0005886">
    <property type="term" value="C:plasma membrane"/>
    <property type="evidence" value="ECO:0007669"/>
    <property type="project" value="InterPro"/>
</dbReference>
<evidence type="ECO:0000313" key="3">
    <source>
        <dbReference type="Proteomes" id="UP000249542"/>
    </source>
</evidence>
<dbReference type="GO" id="GO:0015221">
    <property type="term" value="F:lipopolysaccharide transmembrane transporter activity"/>
    <property type="evidence" value="ECO:0007669"/>
    <property type="project" value="InterPro"/>
</dbReference>
<dbReference type="Gene3D" id="2.60.450.10">
    <property type="entry name" value="Lipopolysaccharide (LPS) transport protein A like domain"/>
    <property type="match status" value="1"/>
</dbReference>
<organism evidence="2 3">
    <name type="scientific">Mesonia algae</name>
    <dbReference type="NCBI Taxonomy" id="213248"/>
    <lineage>
        <taxon>Bacteria</taxon>
        <taxon>Pseudomonadati</taxon>
        <taxon>Bacteroidota</taxon>
        <taxon>Flavobacteriia</taxon>
        <taxon>Flavobacteriales</taxon>
        <taxon>Flavobacteriaceae</taxon>
        <taxon>Mesonia</taxon>
    </lineage>
</organism>
<comment type="caution">
    <text evidence="2">The sequence shown here is derived from an EMBL/GenBank/DDBJ whole genome shotgun (WGS) entry which is preliminary data.</text>
</comment>
<protein>
    <submittedName>
        <fullName evidence="2">LPS export ABC transporter protein LptC</fullName>
    </submittedName>
</protein>
<dbReference type="InterPro" id="IPR010664">
    <property type="entry name" value="LipoPS_assembly_LptC-rel"/>
</dbReference>
<dbReference type="PROSITE" id="PS51257">
    <property type="entry name" value="PROKAR_LIPOPROTEIN"/>
    <property type="match status" value="1"/>
</dbReference>
<evidence type="ECO:0000256" key="1">
    <source>
        <dbReference type="SAM" id="Phobius"/>
    </source>
</evidence>
<dbReference type="RefSeq" id="WP_111539562.1">
    <property type="nucleotide sequence ID" value="NZ_QKYV01000001.1"/>
</dbReference>
<gene>
    <name evidence="2" type="ORF">LX95_00202</name>
</gene>
<keyword evidence="1" id="KW-1133">Transmembrane helix</keyword>
<accession>A0A2W7IAE4</accession>